<dbReference type="InterPro" id="IPR029151">
    <property type="entry name" value="Sensor-like_sf"/>
</dbReference>
<dbReference type="HOGENOM" id="CLU_1088375_0_0_7"/>
<accession>D5V701</accession>
<dbReference type="STRING" id="572480.Arnit_2773"/>
<evidence type="ECO:0000313" key="3">
    <source>
        <dbReference type="Proteomes" id="UP000000939"/>
    </source>
</evidence>
<organism evidence="2 3">
    <name type="scientific">Arcobacter nitrofigilis (strain ATCC 33309 / DSM 7299 / CCUG 15893 / LMG 7604 / NCTC 12251 / CI)</name>
    <name type="common">Campylobacter nitrofigilis</name>
    <dbReference type="NCBI Taxonomy" id="572480"/>
    <lineage>
        <taxon>Bacteria</taxon>
        <taxon>Pseudomonadati</taxon>
        <taxon>Campylobacterota</taxon>
        <taxon>Epsilonproteobacteria</taxon>
        <taxon>Campylobacterales</taxon>
        <taxon>Arcobacteraceae</taxon>
        <taxon>Arcobacter</taxon>
    </lineage>
</organism>
<keyword evidence="3" id="KW-1185">Reference proteome</keyword>
<dbReference type="eggNOG" id="COG0840">
    <property type="taxonomic scope" value="Bacteria"/>
</dbReference>
<keyword evidence="1" id="KW-0472">Membrane</keyword>
<evidence type="ECO:0000256" key="1">
    <source>
        <dbReference type="SAM" id="Phobius"/>
    </source>
</evidence>
<dbReference type="OrthoDB" id="9781638at2"/>
<evidence type="ECO:0008006" key="4">
    <source>
        <dbReference type="Google" id="ProtNLM"/>
    </source>
</evidence>
<dbReference type="RefSeq" id="WP_013136566.1">
    <property type="nucleotide sequence ID" value="NC_014166.1"/>
</dbReference>
<dbReference type="Gene3D" id="3.30.450.20">
    <property type="entry name" value="PAS domain"/>
    <property type="match status" value="2"/>
</dbReference>
<evidence type="ECO:0000313" key="2">
    <source>
        <dbReference type="EMBL" id="ADG94421.1"/>
    </source>
</evidence>
<reference evidence="2 3" key="1">
    <citation type="journal article" date="2010" name="Stand. Genomic Sci.">
        <title>Complete genome sequence of Arcobacter nitrofigilis type strain (CI).</title>
        <authorList>
            <person name="Pati A."/>
            <person name="Gronow S."/>
            <person name="Lapidus A."/>
            <person name="Copeland A."/>
            <person name="Glavina Del Rio T."/>
            <person name="Nolan M."/>
            <person name="Lucas S."/>
            <person name="Tice H."/>
            <person name="Cheng J.F."/>
            <person name="Han C."/>
            <person name="Chertkov O."/>
            <person name="Bruce D."/>
            <person name="Tapia R."/>
            <person name="Goodwin L."/>
            <person name="Pitluck S."/>
            <person name="Liolios K."/>
            <person name="Ivanova N."/>
            <person name="Mavromatis K."/>
            <person name="Chen A."/>
            <person name="Palaniappan K."/>
            <person name="Land M."/>
            <person name="Hauser L."/>
            <person name="Chang Y.J."/>
            <person name="Jeffries C.D."/>
            <person name="Detter J.C."/>
            <person name="Rohde M."/>
            <person name="Goker M."/>
            <person name="Bristow J."/>
            <person name="Eisen J.A."/>
            <person name="Markowitz V."/>
            <person name="Hugenholtz P."/>
            <person name="Klenk H.P."/>
            <person name="Kyrpides N.C."/>
        </authorList>
    </citation>
    <scope>NUCLEOTIDE SEQUENCE [LARGE SCALE GENOMIC DNA]</scope>
    <source>
        <strain evidence="3">ATCC 33309 / DSM 7299 / CCUG 15893 / LMG 7604 / NCTC 12251 / CI</strain>
    </source>
</reference>
<proteinExistence type="predicted"/>
<sequence>MFKRSNFLYFFIIFLISIIFSIQYFYKKQKEEQYLIQVNQNKSKQINNWILEKKHFMEKLSKNIENKNYNKEVFLKIMKETNKKMKTHSVFLGLEDGNYLDTQGYWIDGFDPRVRPWYIETIKQEKTTITGPMYYNDISGQEINWWAISSLIKKEGKNYGVISSEINPEMLIKLLNDIKHSKIEDLFLFDKNSGIIIASIKGENELKLVQNIFSKKFFENLPKTKETSLIKVDENRKAIVTNLKEAPWILCMIVK</sequence>
<feature type="transmembrane region" description="Helical" evidence="1">
    <location>
        <begin position="7"/>
        <end position="26"/>
    </location>
</feature>
<name>D5V701_ARCNC</name>
<keyword evidence="1" id="KW-0812">Transmembrane</keyword>
<dbReference type="Proteomes" id="UP000000939">
    <property type="component" value="Chromosome"/>
</dbReference>
<gene>
    <name evidence="2" type="ordered locus">Arnit_2773</name>
</gene>
<protein>
    <recommendedName>
        <fullName evidence="4">Cache domain-containing protein</fullName>
    </recommendedName>
</protein>
<dbReference type="SUPFAM" id="SSF103190">
    <property type="entry name" value="Sensory domain-like"/>
    <property type="match status" value="1"/>
</dbReference>
<dbReference type="KEGG" id="ant:Arnit_2773"/>
<keyword evidence="1" id="KW-1133">Transmembrane helix</keyword>
<dbReference type="AlphaFoldDB" id="D5V701"/>
<dbReference type="EMBL" id="CP001999">
    <property type="protein sequence ID" value="ADG94421.1"/>
    <property type="molecule type" value="Genomic_DNA"/>
</dbReference>